<evidence type="ECO:0000256" key="1">
    <source>
        <dbReference type="ARBA" id="ARBA00004651"/>
    </source>
</evidence>
<dbReference type="GO" id="GO:0005886">
    <property type="term" value="C:plasma membrane"/>
    <property type="evidence" value="ECO:0007669"/>
    <property type="project" value="UniProtKB-SubCell"/>
</dbReference>
<feature type="transmembrane region" description="Helical" evidence="8">
    <location>
        <begin position="271"/>
        <end position="292"/>
    </location>
</feature>
<feature type="transmembrane region" description="Helical" evidence="8">
    <location>
        <begin position="21"/>
        <end position="43"/>
    </location>
</feature>
<comment type="similarity">
    <text evidence="2">Belongs to the ABC-2 integral membrane protein family.</text>
</comment>
<evidence type="ECO:0000256" key="5">
    <source>
        <dbReference type="ARBA" id="ARBA00022692"/>
    </source>
</evidence>
<comment type="subcellular location">
    <subcellularLocation>
        <location evidence="1">Cell membrane</location>
        <topology evidence="1">Multi-pass membrane protein</topology>
    </subcellularLocation>
</comment>
<dbReference type="InterPro" id="IPR051449">
    <property type="entry name" value="ABC-2_transporter_component"/>
</dbReference>
<dbReference type="InterPro" id="IPR047817">
    <property type="entry name" value="ABC2_TM_bact-type"/>
</dbReference>
<keyword evidence="3" id="KW-0813">Transport</keyword>
<reference evidence="11" key="1">
    <citation type="submission" date="2015-09" db="EMBL/GenBank/DDBJ databases">
        <authorList>
            <person name="Daims H."/>
        </authorList>
    </citation>
    <scope>NUCLEOTIDE SEQUENCE [LARGE SCALE GENOMIC DNA]</scope>
</reference>
<evidence type="ECO:0000256" key="8">
    <source>
        <dbReference type="SAM" id="Phobius"/>
    </source>
</evidence>
<dbReference type="Gene3D" id="3.40.1710.10">
    <property type="entry name" value="abc type-2 transporter like domain"/>
    <property type="match status" value="1"/>
</dbReference>
<dbReference type="KEGG" id="nio:NITINOP_0710"/>
<evidence type="ECO:0000259" key="9">
    <source>
        <dbReference type="PROSITE" id="PS51012"/>
    </source>
</evidence>
<proteinExistence type="inferred from homology"/>
<dbReference type="AlphaFoldDB" id="A0A0S4KNW2"/>
<evidence type="ECO:0000313" key="10">
    <source>
        <dbReference type="EMBL" id="CUQ65685.1"/>
    </source>
</evidence>
<evidence type="ECO:0000256" key="4">
    <source>
        <dbReference type="ARBA" id="ARBA00022475"/>
    </source>
</evidence>
<feature type="transmembrane region" description="Helical" evidence="8">
    <location>
        <begin position="189"/>
        <end position="211"/>
    </location>
</feature>
<accession>A0A0S4KNW2</accession>
<dbReference type="PROSITE" id="PS51012">
    <property type="entry name" value="ABC_TM2"/>
    <property type="match status" value="1"/>
</dbReference>
<dbReference type="PANTHER" id="PTHR30294">
    <property type="entry name" value="MEMBRANE COMPONENT OF ABC TRANSPORTER YHHJ-RELATED"/>
    <property type="match status" value="1"/>
</dbReference>
<feature type="transmembrane region" description="Helical" evidence="8">
    <location>
        <begin position="237"/>
        <end position="259"/>
    </location>
</feature>
<keyword evidence="5 8" id="KW-0812">Transmembrane</keyword>
<keyword evidence="6 8" id="KW-1133">Transmembrane helix</keyword>
<feature type="transmembrane region" description="Helical" evidence="8">
    <location>
        <begin position="299"/>
        <end position="320"/>
    </location>
</feature>
<dbReference type="InterPro" id="IPR013525">
    <property type="entry name" value="ABC2_TM"/>
</dbReference>
<organism evidence="10 11">
    <name type="scientific">Candidatus Nitrospira inopinata</name>
    <dbReference type="NCBI Taxonomy" id="1715989"/>
    <lineage>
        <taxon>Bacteria</taxon>
        <taxon>Pseudomonadati</taxon>
        <taxon>Nitrospirota</taxon>
        <taxon>Nitrospiria</taxon>
        <taxon>Nitrospirales</taxon>
        <taxon>Nitrospiraceae</taxon>
        <taxon>Nitrospira</taxon>
    </lineage>
</organism>
<dbReference type="Pfam" id="PF12698">
    <property type="entry name" value="ABC2_membrane_3"/>
    <property type="match status" value="1"/>
</dbReference>
<dbReference type="Proteomes" id="UP000066284">
    <property type="component" value="Chromosome 1"/>
</dbReference>
<keyword evidence="11" id="KW-1185">Reference proteome</keyword>
<feature type="transmembrane region" description="Helical" evidence="8">
    <location>
        <begin position="360"/>
        <end position="378"/>
    </location>
</feature>
<keyword evidence="4" id="KW-1003">Cell membrane</keyword>
<name>A0A0S4KNW2_9BACT</name>
<gene>
    <name evidence="10" type="ORF">NITINOP_0710</name>
</gene>
<sequence>MNPRRVAAVARKEWRETVRNRLFLLMAFLLPPLWMVVFGYGLVLDVERIPFAVLDRDRSSLSRDYVYRFIESRYFDYRGSVQDEREIDRMLGDTAIRLAIVIPERFEERLSAGRAVTVQTLLDGTFPLHADTTKGYVIALNRAFSQELFAGFLARTRGMTPEEARRLAEPVMLETRYLYNEEVRSTWSMVPALIMFTLMVASPLLTALGVVREKETGSIYNIYASTVGKAEFLAGKLAPYFVISAINVAVLWAIAVWLFQVPFKGSTTVFVAASLLFILCGTGIGLVISLLVRTQMAALIITMIIAMVPTILFSGLLVPVSSLSPGARLQAHAFPAMYYTDVARTSFLKGLDLNAMWTDMLALTGFAVALRLVAYGFFTKRPKA</sequence>
<feature type="domain" description="ABC transmembrane type-2" evidence="9">
    <location>
        <begin position="134"/>
        <end position="381"/>
    </location>
</feature>
<dbReference type="STRING" id="1715989.NITINOP_0710"/>
<evidence type="ECO:0000313" key="11">
    <source>
        <dbReference type="Proteomes" id="UP000066284"/>
    </source>
</evidence>
<dbReference type="PANTHER" id="PTHR30294:SF29">
    <property type="entry name" value="MULTIDRUG ABC TRANSPORTER PERMEASE YBHS-RELATED"/>
    <property type="match status" value="1"/>
</dbReference>
<evidence type="ECO:0000256" key="6">
    <source>
        <dbReference type="ARBA" id="ARBA00022989"/>
    </source>
</evidence>
<evidence type="ECO:0000256" key="2">
    <source>
        <dbReference type="ARBA" id="ARBA00007783"/>
    </source>
</evidence>
<dbReference type="RefSeq" id="WP_062483224.1">
    <property type="nucleotide sequence ID" value="NZ_LN885086.1"/>
</dbReference>
<dbReference type="GO" id="GO:0140359">
    <property type="term" value="F:ABC-type transporter activity"/>
    <property type="evidence" value="ECO:0007669"/>
    <property type="project" value="InterPro"/>
</dbReference>
<evidence type="ECO:0000256" key="7">
    <source>
        <dbReference type="ARBA" id="ARBA00023136"/>
    </source>
</evidence>
<dbReference type="EMBL" id="LN885086">
    <property type="protein sequence ID" value="CUQ65685.1"/>
    <property type="molecule type" value="Genomic_DNA"/>
</dbReference>
<keyword evidence="7 8" id="KW-0472">Membrane</keyword>
<evidence type="ECO:0000256" key="3">
    <source>
        <dbReference type="ARBA" id="ARBA00022448"/>
    </source>
</evidence>
<protein>
    <submittedName>
        <fullName evidence="10">ABC transport system, permease component</fullName>
    </submittedName>
</protein>